<dbReference type="Proteomes" id="UP000253032">
    <property type="component" value="Unassembled WGS sequence"/>
</dbReference>
<evidence type="ECO:0000313" key="1">
    <source>
        <dbReference type="EMBL" id="RCL39474.1"/>
    </source>
</evidence>
<accession>A0A368BRE4</accession>
<evidence type="ECO:0008006" key="3">
    <source>
        <dbReference type="Google" id="ProtNLM"/>
    </source>
</evidence>
<proteinExistence type="predicted"/>
<organism evidence="1 2">
    <name type="scientific">SAR86 cluster bacterium</name>
    <dbReference type="NCBI Taxonomy" id="2030880"/>
    <lineage>
        <taxon>Bacteria</taxon>
        <taxon>Pseudomonadati</taxon>
        <taxon>Pseudomonadota</taxon>
        <taxon>Gammaproteobacteria</taxon>
        <taxon>SAR86 cluster</taxon>
    </lineage>
</organism>
<name>A0A368BRE4_9GAMM</name>
<evidence type="ECO:0000313" key="2">
    <source>
        <dbReference type="Proteomes" id="UP000253032"/>
    </source>
</evidence>
<dbReference type="Gene3D" id="3.40.50.720">
    <property type="entry name" value="NAD(P)-binding Rossmann-like Domain"/>
    <property type="match status" value="1"/>
</dbReference>
<comment type="caution">
    <text evidence="1">The sequence shown here is derived from an EMBL/GenBank/DDBJ whole genome shotgun (WGS) entry which is preliminary data.</text>
</comment>
<gene>
    <name evidence="1" type="ORF">DBW98_01100</name>
</gene>
<dbReference type="AlphaFoldDB" id="A0A368BRE4"/>
<dbReference type="EMBL" id="QOPC01000003">
    <property type="protein sequence ID" value="RCL39474.1"/>
    <property type="molecule type" value="Genomic_DNA"/>
</dbReference>
<sequence length="259" mass="29390">MKKVLIIGYGDIGVRIASILPDQEFIGVSRSLPAHLPNVEFVERDWVKESRFILPAETISTVVLILKPTSPDMEGYQAGFLDSANKIMDFLNSNTSYEQLVITSSTRVYGLGNKRDITEATLPLPDDIQGKIILDYEELVSKEAKVEPLILRPSGLYDNHSHWMQKHVQTFKGKKYPLRFAEANMFDRDQLSKIIKNYIQDKEFSKVTGPLICSDSAIKYSEIFSNVCPDYSFDDFFISSDETGKTFNPQKLIDSGLMR</sequence>
<reference evidence="1 2" key="1">
    <citation type="journal article" date="2018" name="Microbiome">
        <title>Fine metagenomic profile of the Mediterranean stratified and mixed water columns revealed by assembly and recruitment.</title>
        <authorList>
            <person name="Haro-Moreno J.M."/>
            <person name="Lopez-Perez M."/>
            <person name="De La Torre J.R."/>
            <person name="Picazo A."/>
            <person name="Camacho A."/>
            <person name="Rodriguez-Valera F."/>
        </authorList>
    </citation>
    <scope>NUCLEOTIDE SEQUENCE [LARGE SCALE GENOMIC DNA]</scope>
    <source>
        <strain evidence="1">MED-G84</strain>
    </source>
</reference>
<dbReference type="InterPro" id="IPR036291">
    <property type="entry name" value="NAD(P)-bd_dom_sf"/>
</dbReference>
<dbReference type="SUPFAM" id="SSF51735">
    <property type="entry name" value="NAD(P)-binding Rossmann-fold domains"/>
    <property type="match status" value="1"/>
</dbReference>
<protein>
    <recommendedName>
        <fullName evidence="3">NAD(P)-dependent oxidoreductase</fullName>
    </recommendedName>
</protein>